<organism evidence="1 2">
    <name type="scientific">Avena sativa</name>
    <name type="common">Oat</name>
    <dbReference type="NCBI Taxonomy" id="4498"/>
    <lineage>
        <taxon>Eukaryota</taxon>
        <taxon>Viridiplantae</taxon>
        <taxon>Streptophyta</taxon>
        <taxon>Embryophyta</taxon>
        <taxon>Tracheophyta</taxon>
        <taxon>Spermatophyta</taxon>
        <taxon>Magnoliopsida</taxon>
        <taxon>Liliopsida</taxon>
        <taxon>Poales</taxon>
        <taxon>Poaceae</taxon>
        <taxon>BOP clade</taxon>
        <taxon>Pooideae</taxon>
        <taxon>Poodae</taxon>
        <taxon>Poeae</taxon>
        <taxon>Poeae Chloroplast Group 1 (Aveneae type)</taxon>
        <taxon>Aveninae</taxon>
        <taxon>Avena</taxon>
    </lineage>
</organism>
<name>A0ACD6AI68_AVESA</name>
<proteinExistence type="predicted"/>
<evidence type="ECO:0000313" key="2">
    <source>
        <dbReference type="Proteomes" id="UP001732700"/>
    </source>
</evidence>
<reference evidence="1" key="1">
    <citation type="submission" date="2021-05" db="EMBL/GenBank/DDBJ databases">
        <authorList>
            <person name="Scholz U."/>
            <person name="Mascher M."/>
            <person name="Fiebig A."/>
        </authorList>
    </citation>
    <scope>NUCLEOTIDE SEQUENCE [LARGE SCALE GENOMIC DNA]</scope>
</reference>
<keyword evidence="2" id="KW-1185">Reference proteome</keyword>
<reference evidence="1" key="2">
    <citation type="submission" date="2025-09" db="UniProtKB">
        <authorList>
            <consortium name="EnsemblPlants"/>
        </authorList>
    </citation>
    <scope>IDENTIFICATION</scope>
</reference>
<protein>
    <submittedName>
        <fullName evidence="1">Uncharacterized protein</fullName>
    </submittedName>
</protein>
<dbReference type="EnsemblPlants" id="AVESA.00010b.r2.7DG1361230.1">
    <property type="protein sequence ID" value="AVESA.00010b.r2.7DG1361230.1.CDS.1"/>
    <property type="gene ID" value="AVESA.00010b.r2.7DG1361230"/>
</dbReference>
<dbReference type="Proteomes" id="UP001732700">
    <property type="component" value="Chromosome 7D"/>
</dbReference>
<sequence>MYYYNTIPSTSSLFVAASTAIYNSTSFPPLATTKINTSILSVYTRIMDRQSTRGGGAGAAAQEFGHVGAGQPEVAGGAFLLELLEDTPAPADQPLEAVDDRLRHVMRSLEAEIGGMSAPAAGESAADGLMSESDDGGLEDMLSEFDGSPEAEAPLQLAAVPFEYWDQEAPPVVMGSDMGGWYVDGEGVVAGYEFREPCYYYTYSEGSAVEQVYSPMCLWE</sequence>
<accession>A0ACD6AI68</accession>
<evidence type="ECO:0000313" key="1">
    <source>
        <dbReference type="EnsemblPlants" id="AVESA.00010b.r2.7DG1361230.1.CDS.1"/>
    </source>
</evidence>